<gene>
    <name evidence="3" type="ORF">FNV43_RR12031</name>
</gene>
<feature type="domain" description="DYW" evidence="2">
    <location>
        <begin position="73"/>
        <end position="165"/>
    </location>
</feature>
<name>A0A8K0H6M3_9ROSA</name>
<dbReference type="EMBL" id="VOIH02000005">
    <property type="protein sequence ID" value="KAF3446851.1"/>
    <property type="molecule type" value="Genomic_DNA"/>
</dbReference>
<dbReference type="GO" id="GO:0008270">
    <property type="term" value="F:zinc ion binding"/>
    <property type="evidence" value="ECO:0007669"/>
    <property type="project" value="InterPro"/>
</dbReference>
<dbReference type="Pfam" id="PF14432">
    <property type="entry name" value="DYW_deaminase"/>
    <property type="match status" value="1"/>
</dbReference>
<organism evidence="3 4">
    <name type="scientific">Rhamnella rubrinervis</name>
    <dbReference type="NCBI Taxonomy" id="2594499"/>
    <lineage>
        <taxon>Eukaryota</taxon>
        <taxon>Viridiplantae</taxon>
        <taxon>Streptophyta</taxon>
        <taxon>Embryophyta</taxon>
        <taxon>Tracheophyta</taxon>
        <taxon>Spermatophyta</taxon>
        <taxon>Magnoliopsida</taxon>
        <taxon>eudicotyledons</taxon>
        <taxon>Gunneridae</taxon>
        <taxon>Pentapetalae</taxon>
        <taxon>rosids</taxon>
        <taxon>fabids</taxon>
        <taxon>Rosales</taxon>
        <taxon>Rhamnaceae</taxon>
        <taxon>rhamnoid group</taxon>
        <taxon>Rhamneae</taxon>
        <taxon>Rhamnella</taxon>
    </lineage>
</organism>
<evidence type="ECO:0000313" key="4">
    <source>
        <dbReference type="Proteomes" id="UP000796880"/>
    </source>
</evidence>
<dbReference type="GO" id="GO:0009451">
    <property type="term" value="P:RNA modification"/>
    <property type="evidence" value="ECO:0007669"/>
    <property type="project" value="InterPro"/>
</dbReference>
<dbReference type="PANTHER" id="PTHR47926">
    <property type="entry name" value="PENTATRICOPEPTIDE REPEAT-CONTAINING PROTEIN"/>
    <property type="match status" value="1"/>
</dbReference>
<dbReference type="Proteomes" id="UP000796880">
    <property type="component" value="Unassembled WGS sequence"/>
</dbReference>
<dbReference type="PANTHER" id="PTHR47926:SF533">
    <property type="entry name" value="DYW DOMAIN-CONTAINING PROTEIN"/>
    <property type="match status" value="1"/>
</dbReference>
<dbReference type="InterPro" id="IPR046849">
    <property type="entry name" value="E2_motif"/>
</dbReference>
<reference evidence="3" key="1">
    <citation type="submission" date="2020-03" db="EMBL/GenBank/DDBJ databases">
        <title>A high-quality chromosome-level genome assembly of a woody plant with both climbing and erect habits, Rhamnella rubrinervis.</title>
        <authorList>
            <person name="Lu Z."/>
            <person name="Yang Y."/>
            <person name="Zhu X."/>
            <person name="Sun Y."/>
        </authorList>
    </citation>
    <scope>NUCLEOTIDE SEQUENCE</scope>
    <source>
        <strain evidence="3">BYM</strain>
        <tissue evidence="3">Leaf</tissue>
    </source>
</reference>
<dbReference type="Pfam" id="PF20430">
    <property type="entry name" value="Eplus_motif"/>
    <property type="match status" value="1"/>
</dbReference>
<accession>A0A8K0H6M3</accession>
<evidence type="ECO:0000259" key="2">
    <source>
        <dbReference type="Pfam" id="PF14432"/>
    </source>
</evidence>
<dbReference type="Pfam" id="PF20431">
    <property type="entry name" value="E_motif"/>
    <property type="match status" value="1"/>
</dbReference>
<evidence type="ECO:0000256" key="1">
    <source>
        <dbReference type="ARBA" id="ARBA00006643"/>
    </source>
</evidence>
<sequence>MLSNIYSAAGLWRDASKVRALMKDRGVIREPGCSFIEHGNMIHRFVVGDRTHPDSDKIYMKLEEVIGKIRVAGFVSKTEYVLHDVEDEVKEDMINKHSEKLAIAFGLMMTNAGMPLIVRKNLRICGDCHSTAKFISAIEKRTIVIRDCKRFHHFSNGLCSCGDYW</sequence>
<protein>
    <recommendedName>
        <fullName evidence="2">DYW domain-containing protein</fullName>
    </recommendedName>
</protein>
<evidence type="ECO:0000313" key="3">
    <source>
        <dbReference type="EMBL" id="KAF3446851.1"/>
    </source>
</evidence>
<comment type="caution">
    <text evidence="3">The sequence shown here is derived from an EMBL/GenBank/DDBJ whole genome shotgun (WGS) entry which is preliminary data.</text>
</comment>
<dbReference type="GO" id="GO:0003723">
    <property type="term" value="F:RNA binding"/>
    <property type="evidence" value="ECO:0007669"/>
    <property type="project" value="InterPro"/>
</dbReference>
<dbReference type="InterPro" id="IPR046960">
    <property type="entry name" value="PPR_At4g14850-like_plant"/>
</dbReference>
<dbReference type="InterPro" id="IPR046848">
    <property type="entry name" value="E_motif"/>
</dbReference>
<proteinExistence type="inferred from homology"/>
<dbReference type="OrthoDB" id="1926166at2759"/>
<keyword evidence="4" id="KW-1185">Reference proteome</keyword>
<dbReference type="AlphaFoldDB" id="A0A8K0H6M3"/>
<dbReference type="InterPro" id="IPR032867">
    <property type="entry name" value="DYW_dom"/>
</dbReference>
<comment type="similarity">
    <text evidence="1">Belongs to the PPR family. PCMP-H subfamily.</text>
</comment>